<dbReference type="CDD" id="cd02947">
    <property type="entry name" value="TRX_family"/>
    <property type="match status" value="1"/>
</dbReference>
<keyword evidence="2" id="KW-0249">Electron transport</keyword>
<organism evidence="6">
    <name type="scientific">freshwater metagenome</name>
    <dbReference type="NCBI Taxonomy" id="449393"/>
    <lineage>
        <taxon>unclassified sequences</taxon>
        <taxon>metagenomes</taxon>
        <taxon>ecological metagenomes</taxon>
    </lineage>
</organism>
<dbReference type="GO" id="GO:0005829">
    <property type="term" value="C:cytosol"/>
    <property type="evidence" value="ECO:0007669"/>
    <property type="project" value="TreeGrafter"/>
</dbReference>
<reference evidence="6" key="1">
    <citation type="submission" date="2020-05" db="EMBL/GenBank/DDBJ databases">
        <authorList>
            <person name="Chiriac C."/>
            <person name="Salcher M."/>
            <person name="Ghai R."/>
            <person name="Kavagutti S V."/>
        </authorList>
    </citation>
    <scope>NUCLEOTIDE SEQUENCE</scope>
</reference>
<dbReference type="InterPro" id="IPR013766">
    <property type="entry name" value="Thioredoxin_domain"/>
</dbReference>
<dbReference type="InterPro" id="IPR036249">
    <property type="entry name" value="Thioredoxin-like_sf"/>
</dbReference>
<dbReference type="EMBL" id="CAEZYZ010000051">
    <property type="protein sequence ID" value="CAB4743046.1"/>
    <property type="molecule type" value="Genomic_DNA"/>
</dbReference>
<dbReference type="PROSITE" id="PS00194">
    <property type="entry name" value="THIOREDOXIN_1"/>
    <property type="match status" value="1"/>
</dbReference>
<gene>
    <name evidence="6" type="ORF">UFOPK2810_00431</name>
</gene>
<feature type="domain" description="Thioredoxin" evidence="5">
    <location>
        <begin position="1"/>
        <end position="122"/>
    </location>
</feature>
<evidence type="ECO:0000256" key="1">
    <source>
        <dbReference type="ARBA" id="ARBA00022448"/>
    </source>
</evidence>
<dbReference type="Gene3D" id="3.40.30.10">
    <property type="entry name" value="Glutaredoxin"/>
    <property type="match status" value="1"/>
</dbReference>
<keyword evidence="4" id="KW-0676">Redox-active center</keyword>
<keyword evidence="1" id="KW-0813">Transport</keyword>
<dbReference type="InterPro" id="IPR017937">
    <property type="entry name" value="Thioredoxin_CS"/>
</dbReference>
<name>A0A6J6T7B4_9ZZZZ</name>
<dbReference type="PROSITE" id="PS51352">
    <property type="entry name" value="THIOREDOXIN_2"/>
    <property type="match status" value="1"/>
</dbReference>
<dbReference type="GO" id="GO:0015035">
    <property type="term" value="F:protein-disulfide reductase activity"/>
    <property type="evidence" value="ECO:0007669"/>
    <property type="project" value="InterPro"/>
</dbReference>
<evidence type="ECO:0000313" key="6">
    <source>
        <dbReference type="EMBL" id="CAB4743046.1"/>
    </source>
</evidence>
<accession>A0A6J6T7B4</accession>
<dbReference type="InterPro" id="IPR005746">
    <property type="entry name" value="Thioredoxin"/>
</dbReference>
<evidence type="ECO:0000256" key="2">
    <source>
        <dbReference type="ARBA" id="ARBA00022982"/>
    </source>
</evidence>
<dbReference type="PRINTS" id="PR00421">
    <property type="entry name" value="THIOREDOXIN"/>
</dbReference>
<dbReference type="PANTHER" id="PTHR45663:SF40">
    <property type="entry name" value="THIOREDOXIN 2"/>
    <property type="match status" value="1"/>
</dbReference>
<evidence type="ECO:0000256" key="3">
    <source>
        <dbReference type="ARBA" id="ARBA00023157"/>
    </source>
</evidence>
<dbReference type="Pfam" id="PF00085">
    <property type="entry name" value="Thioredoxin"/>
    <property type="match status" value="1"/>
</dbReference>
<proteinExistence type="predicted"/>
<protein>
    <submittedName>
        <fullName evidence="6">Unannotated protein</fullName>
    </submittedName>
</protein>
<evidence type="ECO:0000256" key="4">
    <source>
        <dbReference type="ARBA" id="ARBA00023284"/>
    </source>
</evidence>
<evidence type="ECO:0000259" key="5">
    <source>
        <dbReference type="PROSITE" id="PS51352"/>
    </source>
</evidence>
<sequence length="139" mass="14657">MEHAGLESCVNTPYGFGMGTVNVTEATFATTIAENPIVFVDFWAAWCGPCRTFGPVFEAVSAKHPDIVFAKIDTEAEQGLAQAAGISSIPTLMAIRDGIVVFSQAGALPEPNLTNLVQAVRDVDMDELRATLAAGEPEG</sequence>
<dbReference type="PANTHER" id="PTHR45663">
    <property type="entry name" value="GEO12009P1"/>
    <property type="match status" value="1"/>
</dbReference>
<keyword evidence="3" id="KW-1015">Disulfide bond</keyword>
<dbReference type="NCBIfam" id="TIGR01068">
    <property type="entry name" value="thioredoxin"/>
    <property type="match status" value="1"/>
</dbReference>
<dbReference type="AlphaFoldDB" id="A0A6J6T7B4"/>
<dbReference type="SUPFAM" id="SSF52833">
    <property type="entry name" value="Thioredoxin-like"/>
    <property type="match status" value="1"/>
</dbReference>